<dbReference type="InterPro" id="IPR022780">
    <property type="entry name" value="Dynein_light_int_chain"/>
</dbReference>
<keyword evidence="9" id="KW-0963">Cytoplasm</keyword>
<dbReference type="AlphaFoldDB" id="A0A8T1HI59"/>
<evidence type="ECO:0000259" key="20">
    <source>
        <dbReference type="PROSITE" id="PS50859"/>
    </source>
</evidence>
<feature type="region of interest" description="Disordered" evidence="19">
    <location>
        <begin position="266"/>
        <end position="302"/>
    </location>
</feature>
<dbReference type="PANTHER" id="PTHR13236:SF0">
    <property type="entry name" value="CYTOPLASMIC DYNEIN 2 LIGHT INTERMEDIATE CHAIN 1"/>
    <property type="match status" value="1"/>
</dbReference>
<feature type="domain" description="Longin" evidence="20">
    <location>
        <begin position="6"/>
        <end position="127"/>
    </location>
</feature>
<dbReference type="SMART" id="SM01270">
    <property type="entry name" value="Longin"/>
    <property type="match status" value="1"/>
</dbReference>
<dbReference type="CDD" id="cd15866">
    <property type="entry name" value="R-SNARE_SEC22"/>
    <property type="match status" value="1"/>
</dbReference>
<dbReference type="GO" id="GO:0035735">
    <property type="term" value="P:intraciliary transport involved in cilium assembly"/>
    <property type="evidence" value="ECO:0007669"/>
    <property type="project" value="InterPro"/>
</dbReference>
<dbReference type="GO" id="GO:0036064">
    <property type="term" value="C:ciliary basal body"/>
    <property type="evidence" value="ECO:0007669"/>
    <property type="project" value="TreeGrafter"/>
</dbReference>
<evidence type="ECO:0000256" key="9">
    <source>
        <dbReference type="ARBA" id="ARBA00022490"/>
    </source>
</evidence>
<evidence type="ECO:0000256" key="3">
    <source>
        <dbReference type="ARBA" id="ARBA00004308"/>
    </source>
</evidence>
<keyword evidence="18" id="KW-0175">Coiled coil</keyword>
<comment type="similarity">
    <text evidence="6">Belongs to the synaptobrevin family.</text>
</comment>
<dbReference type="CDD" id="cd14824">
    <property type="entry name" value="Longin"/>
    <property type="match status" value="1"/>
</dbReference>
<dbReference type="SUPFAM" id="SSF64356">
    <property type="entry name" value="SNARE-like"/>
    <property type="match status" value="1"/>
</dbReference>
<accession>A0A8T1HI59</accession>
<comment type="caution">
    <text evidence="22">The sequence shown here is derived from an EMBL/GenBank/DDBJ whole genome shotgun (WGS) entry which is preliminary data.</text>
</comment>
<dbReference type="Pfam" id="PF05783">
    <property type="entry name" value="DLIC"/>
    <property type="match status" value="1"/>
</dbReference>
<keyword evidence="13" id="KW-0969">Cilium</keyword>
<evidence type="ECO:0000256" key="12">
    <source>
        <dbReference type="ARBA" id="ARBA00023017"/>
    </source>
</evidence>
<evidence type="ECO:0000256" key="19">
    <source>
        <dbReference type="SAM" id="MobiDB-lite"/>
    </source>
</evidence>
<dbReference type="PROSITE" id="PS50859">
    <property type="entry name" value="LONGIN"/>
    <property type="match status" value="1"/>
</dbReference>
<evidence type="ECO:0000256" key="15">
    <source>
        <dbReference type="ARBA" id="ARBA00023175"/>
    </source>
</evidence>
<keyword evidence="16" id="KW-0206">Cytoskeleton</keyword>
<feature type="compositionally biased region" description="Basic and acidic residues" evidence="19">
    <location>
        <begin position="602"/>
        <end position="632"/>
    </location>
</feature>
<dbReference type="GO" id="GO:0005874">
    <property type="term" value="C:microtubule"/>
    <property type="evidence" value="ECO:0007669"/>
    <property type="project" value="UniProtKB-KW"/>
</dbReference>
<dbReference type="InterPro" id="IPR040045">
    <property type="entry name" value="DYNC2LI1"/>
</dbReference>
<dbReference type="PANTHER" id="PTHR13236">
    <property type="entry name" value="DYNEIN 2 LIGHT INTERMEDIATE CHAIN, ISOFORM 2"/>
    <property type="match status" value="1"/>
</dbReference>
<keyword evidence="8" id="KW-0217">Developmental protein</keyword>
<evidence type="ECO:0000256" key="7">
    <source>
        <dbReference type="ARBA" id="ARBA00018863"/>
    </source>
</evidence>
<keyword evidence="12" id="KW-0243">Dynein</keyword>
<dbReference type="GO" id="GO:0005868">
    <property type="term" value="C:cytoplasmic dynein complex"/>
    <property type="evidence" value="ECO:0007669"/>
    <property type="project" value="InterPro"/>
</dbReference>
<dbReference type="FunFam" id="3.30.450.50:FF:000018">
    <property type="entry name" value="Vesicle-trafficking protein SEC22b"/>
    <property type="match status" value="1"/>
</dbReference>
<dbReference type="Gene3D" id="3.30.450.50">
    <property type="entry name" value="Longin domain"/>
    <property type="match status" value="1"/>
</dbReference>
<feature type="region of interest" description="Disordered" evidence="19">
    <location>
        <begin position="577"/>
        <end position="632"/>
    </location>
</feature>
<keyword evidence="14" id="KW-0472">Membrane</keyword>
<dbReference type="Proteomes" id="UP000760860">
    <property type="component" value="Unassembled WGS sequence"/>
</dbReference>
<evidence type="ECO:0000313" key="22">
    <source>
        <dbReference type="EMBL" id="KAG3211727.1"/>
    </source>
</evidence>
<proteinExistence type="inferred from homology"/>
<evidence type="ECO:0000256" key="8">
    <source>
        <dbReference type="ARBA" id="ARBA00022473"/>
    </source>
</evidence>
<comment type="subcellular location">
    <subcellularLocation>
        <location evidence="4">Cytoplasm</location>
        <location evidence="4">Cytoskeleton</location>
        <location evidence="4">Cilium axoneme</location>
    </subcellularLocation>
    <subcellularLocation>
        <location evidence="1">Cytoplasm</location>
        <location evidence="1">Cytoskeleton</location>
        <location evidence="1">Cilium basal body</location>
    </subcellularLocation>
    <subcellularLocation>
        <location evidence="2">Cytoplasm</location>
        <location evidence="2">Cytoskeleton</location>
        <location evidence="2">Microtubule organizing center</location>
        <location evidence="2">Centrosome</location>
    </subcellularLocation>
    <subcellularLocation>
        <location evidence="3">Endomembrane system</location>
    </subcellularLocation>
</comment>
<feature type="domain" description="V-SNARE coiled-coil homology" evidence="21">
    <location>
        <begin position="142"/>
        <end position="202"/>
    </location>
</feature>
<evidence type="ECO:0000256" key="1">
    <source>
        <dbReference type="ARBA" id="ARBA00004120"/>
    </source>
</evidence>
<dbReference type="VEuPathDB" id="FungiDB:PC110_g9890"/>
<evidence type="ECO:0000313" key="23">
    <source>
        <dbReference type="Proteomes" id="UP000760860"/>
    </source>
</evidence>
<dbReference type="GO" id="GO:0035721">
    <property type="term" value="P:intraciliary retrograde transport"/>
    <property type="evidence" value="ECO:0007669"/>
    <property type="project" value="InterPro"/>
</dbReference>
<reference evidence="22" key="1">
    <citation type="submission" date="2018-05" db="EMBL/GenBank/DDBJ databases">
        <title>Effector identification in a new, highly contiguous assembly of the strawberry crown rot pathogen Phytophthora cactorum.</title>
        <authorList>
            <person name="Armitage A.D."/>
            <person name="Nellist C.F."/>
            <person name="Bates H."/>
            <person name="Vickerstaff R.J."/>
            <person name="Harrison R.J."/>
        </authorList>
    </citation>
    <scope>NUCLEOTIDE SEQUENCE</scope>
    <source>
        <strain evidence="22">P421</strain>
    </source>
</reference>
<dbReference type="VEuPathDB" id="FungiDB:PC110_g9889"/>
<dbReference type="GO" id="GO:0005813">
    <property type="term" value="C:centrosome"/>
    <property type="evidence" value="ECO:0007669"/>
    <property type="project" value="UniProtKB-SubCell"/>
</dbReference>
<evidence type="ECO:0000256" key="17">
    <source>
        <dbReference type="ARBA" id="ARBA00023273"/>
    </source>
</evidence>
<evidence type="ECO:0000256" key="18">
    <source>
        <dbReference type="PROSITE-ProRule" id="PRU00290"/>
    </source>
</evidence>
<evidence type="ECO:0000256" key="5">
    <source>
        <dbReference type="ARBA" id="ARBA00006831"/>
    </source>
</evidence>
<evidence type="ECO:0000256" key="6">
    <source>
        <dbReference type="ARBA" id="ARBA00008025"/>
    </source>
</evidence>
<organism evidence="22 23">
    <name type="scientific">Phytophthora cactorum</name>
    <dbReference type="NCBI Taxonomy" id="29920"/>
    <lineage>
        <taxon>Eukaryota</taxon>
        <taxon>Sar</taxon>
        <taxon>Stramenopiles</taxon>
        <taxon>Oomycota</taxon>
        <taxon>Peronosporomycetes</taxon>
        <taxon>Peronosporales</taxon>
        <taxon>Peronosporaceae</taxon>
        <taxon>Phytophthora</taxon>
    </lineage>
</organism>
<comment type="similarity">
    <text evidence="5">Belongs to the dynein light intermediate chain family.</text>
</comment>
<dbReference type="Pfam" id="PF00957">
    <property type="entry name" value="Synaptobrevin"/>
    <property type="match status" value="1"/>
</dbReference>
<evidence type="ECO:0000256" key="13">
    <source>
        <dbReference type="ARBA" id="ARBA00023069"/>
    </source>
</evidence>
<dbReference type="Gene3D" id="3.40.50.300">
    <property type="entry name" value="P-loop containing nucleotide triphosphate hydrolases"/>
    <property type="match status" value="1"/>
</dbReference>
<dbReference type="SUPFAM" id="SSF58038">
    <property type="entry name" value="SNARE fusion complex"/>
    <property type="match status" value="1"/>
</dbReference>
<dbReference type="EMBL" id="RCMV01000919">
    <property type="protein sequence ID" value="KAG3211727.1"/>
    <property type="molecule type" value="Genomic_DNA"/>
</dbReference>
<dbReference type="Pfam" id="PF13774">
    <property type="entry name" value="Longin"/>
    <property type="match status" value="1"/>
</dbReference>
<dbReference type="InterPro" id="IPR027417">
    <property type="entry name" value="P-loop_NTPase"/>
</dbReference>
<evidence type="ECO:0000256" key="11">
    <source>
        <dbReference type="ARBA" id="ARBA00022794"/>
    </source>
</evidence>
<evidence type="ECO:0000256" key="16">
    <source>
        <dbReference type="ARBA" id="ARBA00023212"/>
    </source>
</evidence>
<evidence type="ECO:0000259" key="21">
    <source>
        <dbReference type="PROSITE" id="PS50892"/>
    </source>
</evidence>
<sequence length="632" mass="71090">MPIITFVARVSDGMLLVASMESIGDANGNLDTYKQQAKQIMKRLDQRAPTKCSIESGAYTFHYLIEEGVCYLTLADRGFPKRLAFLYLEEVHAGFVEELERDSGNNWRDVVTTVARPYAFIKFDKFIQKKRKEYADPSSSQNMHRLNDDLADIHNIMRKNIQEVLNRGERVEHVSRISSNLADRSKDLKWGAKKLRMQAIYRHPQRQSAKTAKQIMAKELLFPHERSGRDPSTITSTGLDRKSSSIETMASKDIWTLISTLEDSTKQSQKAADGAEGDAVEKPAVNTPAPEDRDTFTLIVGPRGSGKTSLTANFRNSSKAEEIKPTTALDYVFVRLRTAGRPSVAHMWELASTKCVNEMIKVPLGPERILNGALVIVVDLSAPGDVVPALVKWLTTLYTAVLEVLKAKEKNPIDKLAVDALKHEAIARYGNGHPDKDEVTPLPLPVLVVGNKYETFRDEDSIKRKGVTQAVRYLSHMYGASVLFTSMKDKNLVAQFRSVMKGFAFRAMARGASKEVDPAKALFVPAGADLFEDIGVPKSAAWRQDRFGKDQHEEKARQWVKIASEYYPPSASATEDLLAQKELSEQDDKDGEESSNQFPEPNIDRARQQKREELRRYRDNRRKAQERKSRAA</sequence>
<evidence type="ECO:0000256" key="2">
    <source>
        <dbReference type="ARBA" id="ARBA00004300"/>
    </source>
</evidence>
<protein>
    <recommendedName>
        <fullName evidence="7">Cytoplasmic dynein 2 light intermediate chain 1</fullName>
    </recommendedName>
</protein>
<evidence type="ECO:0000256" key="4">
    <source>
        <dbReference type="ARBA" id="ARBA00004430"/>
    </source>
</evidence>
<dbReference type="Gene3D" id="1.20.5.110">
    <property type="match status" value="1"/>
</dbReference>
<dbReference type="SUPFAM" id="SSF52540">
    <property type="entry name" value="P-loop containing nucleoside triphosphate hydrolases"/>
    <property type="match status" value="1"/>
</dbReference>
<evidence type="ECO:0000256" key="14">
    <source>
        <dbReference type="ARBA" id="ARBA00023136"/>
    </source>
</evidence>
<dbReference type="GO" id="GO:0005930">
    <property type="term" value="C:axoneme"/>
    <property type="evidence" value="ECO:0007669"/>
    <property type="project" value="UniProtKB-SubCell"/>
</dbReference>
<keyword evidence="10" id="KW-0493">Microtubule</keyword>
<dbReference type="GO" id="GO:0045504">
    <property type="term" value="F:dynein heavy chain binding"/>
    <property type="evidence" value="ECO:0007669"/>
    <property type="project" value="TreeGrafter"/>
</dbReference>
<gene>
    <name evidence="22" type="ORF">PC129_g17301</name>
</gene>
<dbReference type="InterPro" id="IPR011012">
    <property type="entry name" value="Longin-like_dom_sf"/>
</dbReference>
<keyword evidence="11" id="KW-0970">Cilium biogenesis/degradation</keyword>
<feature type="region of interest" description="Disordered" evidence="19">
    <location>
        <begin position="223"/>
        <end position="245"/>
    </location>
</feature>
<keyword evidence="15" id="KW-0505">Motor protein</keyword>
<dbReference type="InterPro" id="IPR010908">
    <property type="entry name" value="Longin_dom"/>
</dbReference>
<name>A0A8T1HI59_9STRA</name>
<dbReference type="InterPro" id="IPR042855">
    <property type="entry name" value="V_SNARE_CC"/>
</dbReference>
<dbReference type="PROSITE" id="PS50892">
    <property type="entry name" value="V_SNARE"/>
    <property type="match status" value="1"/>
</dbReference>
<keyword evidence="17" id="KW-0966">Cell projection</keyword>
<evidence type="ECO:0000256" key="10">
    <source>
        <dbReference type="ARBA" id="ARBA00022701"/>
    </source>
</evidence>
<dbReference type="GO" id="GO:0012505">
    <property type="term" value="C:endomembrane system"/>
    <property type="evidence" value="ECO:0007669"/>
    <property type="project" value="UniProtKB-SubCell"/>
</dbReference>